<dbReference type="AlphaFoldDB" id="A0A397VK31"/>
<reference evidence="1 2" key="1">
    <citation type="submission" date="2018-06" db="EMBL/GenBank/DDBJ databases">
        <title>Comparative genomics reveals the genomic features of Rhizophagus irregularis, R. cerebriforme, R. diaphanum and Gigaspora rosea, and their symbiotic lifestyle signature.</title>
        <authorList>
            <person name="Morin E."/>
            <person name="San Clemente H."/>
            <person name="Chen E.C.H."/>
            <person name="De La Providencia I."/>
            <person name="Hainaut M."/>
            <person name="Kuo A."/>
            <person name="Kohler A."/>
            <person name="Murat C."/>
            <person name="Tang N."/>
            <person name="Roy S."/>
            <person name="Loubradou J."/>
            <person name="Henrissat B."/>
            <person name="Grigoriev I.V."/>
            <person name="Corradi N."/>
            <person name="Roux C."/>
            <person name="Martin F.M."/>
        </authorList>
    </citation>
    <scope>NUCLEOTIDE SEQUENCE [LARGE SCALE GENOMIC DNA]</scope>
    <source>
        <strain evidence="1 2">DAOM 194757</strain>
    </source>
</reference>
<dbReference type="OrthoDB" id="2424604at2759"/>
<accession>A0A397VK31</accession>
<organism evidence="1 2">
    <name type="scientific">Gigaspora rosea</name>
    <dbReference type="NCBI Taxonomy" id="44941"/>
    <lineage>
        <taxon>Eukaryota</taxon>
        <taxon>Fungi</taxon>
        <taxon>Fungi incertae sedis</taxon>
        <taxon>Mucoromycota</taxon>
        <taxon>Glomeromycotina</taxon>
        <taxon>Glomeromycetes</taxon>
        <taxon>Diversisporales</taxon>
        <taxon>Gigasporaceae</taxon>
        <taxon>Gigaspora</taxon>
    </lineage>
</organism>
<dbReference type="Proteomes" id="UP000266673">
    <property type="component" value="Unassembled WGS sequence"/>
</dbReference>
<evidence type="ECO:0000313" key="1">
    <source>
        <dbReference type="EMBL" id="RIB20253.1"/>
    </source>
</evidence>
<name>A0A397VK31_9GLOM</name>
<dbReference type="EMBL" id="QKWP01000428">
    <property type="protein sequence ID" value="RIB20253.1"/>
    <property type="molecule type" value="Genomic_DNA"/>
</dbReference>
<sequence>MVPNFKAYGLGLFLYDQIIFDFPIAQTAELARSGTLERDFQGKDPFPLLLIKKKIPSQITSIAYSIKRYLRIRYDIKTGDDICEVVKDLSGTSIANIEPNRDDDIIMEENISENIKSKKSKIKIKTIKGISKLFFWEWPIDGRYSGYIRAHPLPHVGEWNNFSPHT</sequence>
<evidence type="ECO:0000313" key="2">
    <source>
        <dbReference type="Proteomes" id="UP000266673"/>
    </source>
</evidence>
<comment type="caution">
    <text evidence="1">The sequence shown here is derived from an EMBL/GenBank/DDBJ whole genome shotgun (WGS) entry which is preliminary data.</text>
</comment>
<gene>
    <name evidence="1" type="ORF">C2G38_2179780</name>
</gene>
<proteinExistence type="predicted"/>
<keyword evidence="2" id="KW-1185">Reference proteome</keyword>
<protein>
    <submittedName>
        <fullName evidence="1">Uncharacterized protein</fullName>
    </submittedName>
</protein>